<dbReference type="OrthoDB" id="9993796at2759"/>
<proteinExistence type="inferred from homology"/>
<protein>
    <submittedName>
        <fullName evidence="7">Salicylate hydroxylase (FAD dependent oxidoreductase)</fullName>
    </submittedName>
</protein>
<dbReference type="EMBL" id="WJXW01000013">
    <property type="protein sequence ID" value="KAF9730995.1"/>
    <property type="molecule type" value="Genomic_DNA"/>
</dbReference>
<comment type="caution">
    <text evidence="7">The sequence shown here is derived from an EMBL/GenBank/DDBJ whole genome shotgun (WGS) entry which is preliminary data.</text>
</comment>
<evidence type="ECO:0000256" key="2">
    <source>
        <dbReference type="ARBA" id="ARBA00022630"/>
    </source>
</evidence>
<evidence type="ECO:0000313" key="8">
    <source>
        <dbReference type="Proteomes" id="UP000756921"/>
    </source>
</evidence>
<dbReference type="AlphaFoldDB" id="A0A9P6G9M9"/>
<evidence type="ECO:0000313" key="7">
    <source>
        <dbReference type="EMBL" id="KAF9730995.1"/>
    </source>
</evidence>
<dbReference type="SUPFAM" id="SSF51905">
    <property type="entry name" value="FAD/NAD(P)-binding domain"/>
    <property type="match status" value="1"/>
</dbReference>
<dbReference type="PANTHER" id="PTHR13789">
    <property type="entry name" value="MONOOXYGENASE"/>
    <property type="match status" value="1"/>
</dbReference>
<reference evidence="7" key="1">
    <citation type="journal article" date="2020" name="Mol. Plant Microbe Interact.">
        <title>Genome Sequence of the Biocontrol Agent Coniothyrium minitans strain Conio (IMI 134523).</title>
        <authorList>
            <person name="Patel D."/>
            <person name="Shittu T.A."/>
            <person name="Baroncelli R."/>
            <person name="Muthumeenakshi S."/>
            <person name="Osborne T.H."/>
            <person name="Janganan T.K."/>
            <person name="Sreenivasaprasad S."/>
        </authorList>
    </citation>
    <scope>NUCLEOTIDE SEQUENCE</scope>
    <source>
        <strain evidence="7">Conio</strain>
    </source>
</reference>
<gene>
    <name evidence="7" type="ORF">PMIN01_10953</name>
</gene>
<keyword evidence="2" id="KW-0285">Flavoprotein</keyword>
<dbReference type="GO" id="GO:0071949">
    <property type="term" value="F:FAD binding"/>
    <property type="evidence" value="ECO:0007669"/>
    <property type="project" value="InterPro"/>
</dbReference>
<sequence length="423" mass="46232">MPLKVIVVGAGIGGLSAAVALRQAGHEVEIFEKSAFAAEVGAALMVCPNGTRVLNKLGFSFSNARAIILKRINMMDGQTLGTTAAVDVSRAEETFGAKLWAVHRVDLHKELLRLALEEGGMGQPVKLRLSSEVATAEMDGTIVLKDGSVHTADLIVAADGLKSALQSIVSKEAGPPRATGLSAFRFLLDTKVLKADLKLAATLDRKGSSDVGSLQDTHDPTKVRYIVWYECRDGQTQNFVGIHPTRDVNGDNQEGKLRCDRWSNPPANLLYEHSRSTAAKCWPLFMHAPLPHWYKYRIVLIGDSAHPMLPFNAQGAVSAMEDGGALGYLFQNIEDAKLVPERLELFQRVRADRVARVQILSNVKLGREKQVEEQVRRYAEPRGSSKSGVLLAGAHKHSDTKQACQRTWSSTLLMIMGEFECLI</sequence>
<dbReference type="PANTHER" id="PTHR13789:SF215">
    <property type="entry name" value="FAD-BINDING DOMAIN-CONTAINING PROTEIN-RELATED"/>
    <property type="match status" value="1"/>
</dbReference>
<evidence type="ECO:0000256" key="3">
    <source>
        <dbReference type="ARBA" id="ARBA00022827"/>
    </source>
</evidence>
<dbReference type="InterPro" id="IPR050493">
    <property type="entry name" value="FAD-dep_Monooxygenase_BioMet"/>
</dbReference>
<accession>A0A9P6G9M9</accession>
<feature type="domain" description="FAD-binding" evidence="6">
    <location>
        <begin position="4"/>
        <end position="238"/>
    </location>
</feature>
<keyword evidence="5" id="KW-0503">Monooxygenase</keyword>
<keyword evidence="3" id="KW-0274">FAD</keyword>
<evidence type="ECO:0000259" key="6">
    <source>
        <dbReference type="Pfam" id="PF01494"/>
    </source>
</evidence>
<evidence type="ECO:0000256" key="4">
    <source>
        <dbReference type="ARBA" id="ARBA00023002"/>
    </source>
</evidence>
<keyword evidence="8" id="KW-1185">Reference proteome</keyword>
<dbReference type="Proteomes" id="UP000756921">
    <property type="component" value="Unassembled WGS sequence"/>
</dbReference>
<organism evidence="7 8">
    <name type="scientific">Paraphaeosphaeria minitans</name>
    <dbReference type="NCBI Taxonomy" id="565426"/>
    <lineage>
        <taxon>Eukaryota</taxon>
        <taxon>Fungi</taxon>
        <taxon>Dikarya</taxon>
        <taxon>Ascomycota</taxon>
        <taxon>Pezizomycotina</taxon>
        <taxon>Dothideomycetes</taxon>
        <taxon>Pleosporomycetidae</taxon>
        <taxon>Pleosporales</taxon>
        <taxon>Massarineae</taxon>
        <taxon>Didymosphaeriaceae</taxon>
        <taxon>Paraphaeosphaeria</taxon>
    </lineage>
</organism>
<dbReference type="InterPro" id="IPR036188">
    <property type="entry name" value="FAD/NAD-bd_sf"/>
</dbReference>
<evidence type="ECO:0000256" key="5">
    <source>
        <dbReference type="ARBA" id="ARBA00023033"/>
    </source>
</evidence>
<evidence type="ECO:0000256" key="1">
    <source>
        <dbReference type="ARBA" id="ARBA00007992"/>
    </source>
</evidence>
<dbReference type="PRINTS" id="PR00420">
    <property type="entry name" value="RNGMNOXGNASE"/>
</dbReference>
<dbReference type="InterPro" id="IPR002938">
    <property type="entry name" value="FAD-bd"/>
</dbReference>
<comment type="similarity">
    <text evidence="1">Belongs to the paxM FAD-dependent monooxygenase family.</text>
</comment>
<dbReference type="GO" id="GO:0004497">
    <property type="term" value="F:monooxygenase activity"/>
    <property type="evidence" value="ECO:0007669"/>
    <property type="project" value="UniProtKB-KW"/>
</dbReference>
<name>A0A9P6G9M9_9PLEO</name>
<dbReference type="Pfam" id="PF01494">
    <property type="entry name" value="FAD_binding_3"/>
    <property type="match status" value="1"/>
</dbReference>
<keyword evidence="4" id="KW-0560">Oxidoreductase</keyword>
<dbReference type="Gene3D" id="3.50.50.60">
    <property type="entry name" value="FAD/NAD(P)-binding domain"/>
    <property type="match status" value="1"/>
</dbReference>